<gene>
    <name evidence="2" type="ORF">VOLCADRAFT_105875</name>
</gene>
<feature type="region of interest" description="Disordered" evidence="1">
    <location>
        <begin position="565"/>
        <end position="633"/>
    </location>
</feature>
<feature type="region of interest" description="Disordered" evidence="1">
    <location>
        <begin position="470"/>
        <end position="523"/>
    </location>
</feature>
<dbReference type="AlphaFoldDB" id="D8U3T5"/>
<dbReference type="GeneID" id="9622292"/>
<dbReference type="KEGG" id="vcn:VOLCADRAFT_105875"/>
<dbReference type="RefSeq" id="XP_002953357.1">
    <property type="nucleotide sequence ID" value="XM_002953311.1"/>
</dbReference>
<reference evidence="2 3" key="1">
    <citation type="journal article" date="2010" name="Science">
        <title>Genomic analysis of organismal complexity in the multicellular green alga Volvox carteri.</title>
        <authorList>
            <person name="Prochnik S.E."/>
            <person name="Umen J."/>
            <person name="Nedelcu A.M."/>
            <person name="Hallmann A."/>
            <person name="Miller S.M."/>
            <person name="Nishii I."/>
            <person name="Ferris P."/>
            <person name="Kuo A."/>
            <person name="Mitros T."/>
            <person name="Fritz-Laylin L.K."/>
            <person name="Hellsten U."/>
            <person name="Chapman J."/>
            <person name="Simakov O."/>
            <person name="Rensing S.A."/>
            <person name="Terry A."/>
            <person name="Pangilinan J."/>
            <person name="Kapitonov V."/>
            <person name="Jurka J."/>
            <person name="Salamov A."/>
            <person name="Shapiro H."/>
            <person name="Schmutz J."/>
            <person name="Grimwood J."/>
            <person name="Lindquist E."/>
            <person name="Lucas S."/>
            <person name="Grigoriev I.V."/>
            <person name="Schmitt R."/>
            <person name="Kirk D."/>
            <person name="Rokhsar D.S."/>
        </authorList>
    </citation>
    <scope>NUCLEOTIDE SEQUENCE [LARGE SCALE GENOMIC DNA]</scope>
    <source>
        <strain evidence="3">f. Nagariensis / Eve</strain>
    </source>
</reference>
<dbReference type="EMBL" id="GL378356">
    <property type="protein sequence ID" value="EFJ45667.1"/>
    <property type="molecule type" value="Genomic_DNA"/>
</dbReference>
<evidence type="ECO:0000256" key="1">
    <source>
        <dbReference type="SAM" id="MobiDB-lite"/>
    </source>
</evidence>
<dbReference type="InParanoid" id="D8U3T5"/>
<evidence type="ECO:0000313" key="3">
    <source>
        <dbReference type="Proteomes" id="UP000001058"/>
    </source>
</evidence>
<dbReference type="Proteomes" id="UP000001058">
    <property type="component" value="Unassembled WGS sequence"/>
</dbReference>
<feature type="compositionally biased region" description="Basic and acidic residues" evidence="1">
    <location>
        <begin position="609"/>
        <end position="622"/>
    </location>
</feature>
<organism evidence="3">
    <name type="scientific">Volvox carteri f. nagariensis</name>
    <dbReference type="NCBI Taxonomy" id="3068"/>
    <lineage>
        <taxon>Eukaryota</taxon>
        <taxon>Viridiplantae</taxon>
        <taxon>Chlorophyta</taxon>
        <taxon>core chlorophytes</taxon>
        <taxon>Chlorophyceae</taxon>
        <taxon>CS clade</taxon>
        <taxon>Chlamydomonadales</taxon>
        <taxon>Volvocaceae</taxon>
        <taxon>Volvox</taxon>
    </lineage>
</organism>
<feature type="compositionally biased region" description="Acidic residues" evidence="1">
    <location>
        <begin position="590"/>
        <end position="608"/>
    </location>
</feature>
<sequence length="819" mass="87478">MCTLSQYPLVRPAWPGDGTRWQVESLVEQQFDWPLAVHLCRPRSGGGMELEPSGRDKAFIDSLMEHGLQSAADIARSVGRKHHKEHFEGGISCPAGQAALVALGKVKCNDAVKLALAEWAAPAGPTAPVPSTARRGSSEDMARRIAEGLDQTMNGGENCVNLALVHKYPVNADEPPPLDQRVFSVISVNANKDGSIVYAAEAGGSSDQAVPGLIWCEACNLGVLPPVPPPNPFPRKLSSAASGWYSAEADASAGAGAGVAVGGSDKMLGKRRARSMELAEVGPAAAGTSSGGSGKGRDKKRARGPDVPADVADARFASTAGGYRPIASVSSATANLRNHLKTDTHKANLAMITLRARQRPETFNKQPQVQFGFVRLDPFLVKKAERVPVAGAPAMQPDAPDVYQRAPTATAAHVHPDRTTPPLPPLPHLRTHGLPPGMNRGVCLPRGAGVAGLQRGAASAHGGSGVYGPAGGDYEAPLPDQMGAGRKHTGLLQQQQQRPRPQYRGLQRHQQAQQRGGDSMEGQLQQQWRYPIQQPQHKPTPLPWRQSTPQEQLLDDTFPAYHQQDEQRQRLGSGASAYGAMGSSGAAGIDIDDPWEGDGNDAGVEAEPEEHGMSPGRYEDLPRGPGSSVASPSEDTFVYTRMGSAPYAVARARTLGEAEARVTMAAGGFFVEASCALLDIAEQHLFEAEGYKSFRAYILERKSLGFGYRQARAWVAAARFIRSLPPSMPVPQYERLVRPLTRCEPGVARLAWERVLRYHNEEGRRMTAELVVSCIQEVGTASTVAQSDSEDESGMADVVAPVTAVSRANGHDEDAVPRL</sequence>
<evidence type="ECO:0000313" key="2">
    <source>
        <dbReference type="EMBL" id="EFJ45667.1"/>
    </source>
</evidence>
<feature type="compositionally biased region" description="Low complexity" evidence="1">
    <location>
        <begin position="572"/>
        <end position="588"/>
    </location>
</feature>
<feature type="compositionally biased region" description="Low complexity" evidence="1">
    <location>
        <begin position="490"/>
        <end position="505"/>
    </location>
</feature>
<protein>
    <submittedName>
        <fullName evidence="2">Uncharacterized protein</fullName>
    </submittedName>
</protein>
<accession>D8U3T5</accession>
<proteinExistence type="predicted"/>
<name>D8U3T5_VOLCA</name>
<keyword evidence="3" id="KW-1185">Reference proteome</keyword>
<feature type="region of interest" description="Disordered" evidence="1">
    <location>
        <begin position="274"/>
        <end position="307"/>
    </location>
</feature>